<evidence type="ECO:0000259" key="2">
    <source>
        <dbReference type="Pfam" id="PF24968"/>
    </source>
</evidence>
<name>A0A1X7RXQ4_ZYMT9</name>
<sequence>MTTTGVGCRHWIMTVIRDWQRAGMIKAKSTGGIGWNVLLDREGGTKCRATPYRMLFFLTSNRSLYFLDFSTSSYSGNDLNKASKNTGSSNSQQLRCTASKAQG</sequence>
<dbReference type="InterPro" id="IPR056672">
    <property type="entry name" value="DUF7770"/>
</dbReference>
<proteinExistence type="predicted"/>
<evidence type="ECO:0000313" key="3">
    <source>
        <dbReference type="EMBL" id="SMQ52159.1"/>
    </source>
</evidence>
<protein>
    <recommendedName>
        <fullName evidence="2">DUF7770 domain-containing protein</fullName>
    </recommendedName>
</protein>
<feature type="domain" description="DUF7770" evidence="2">
    <location>
        <begin position="1"/>
        <end position="30"/>
    </location>
</feature>
<evidence type="ECO:0000313" key="4">
    <source>
        <dbReference type="Proteomes" id="UP000215127"/>
    </source>
</evidence>
<accession>A0A1X7RXQ4</accession>
<reference evidence="3 4" key="1">
    <citation type="submission" date="2016-06" db="EMBL/GenBank/DDBJ databases">
        <authorList>
            <person name="Kjaerup R.B."/>
            <person name="Dalgaard T.S."/>
            <person name="Juul-Madsen H.R."/>
        </authorList>
    </citation>
    <scope>NUCLEOTIDE SEQUENCE [LARGE SCALE GENOMIC DNA]</scope>
</reference>
<evidence type="ECO:0000256" key="1">
    <source>
        <dbReference type="SAM" id="MobiDB-lite"/>
    </source>
</evidence>
<dbReference type="Proteomes" id="UP000215127">
    <property type="component" value="Chromosome 7"/>
</dbReference>
<keyword evidence="4" id="KW-1185">Reference proteome</keyword>
<dbReference type="AlphaFoldDB" id="A0A1X7RXQ4"/>
<gene>
    <name evidence="3" type="ORF">ZT3D7_G7312</name>
</gene>
<organism evidence="3 4">
    <name type="scientific">Zymoseptoria tritici (strain ST99CH_3D7)</name>
    <dbReference type="NCBI Taxonomy" id="1276538"/>
    <lineage>
        <taxon>Eukaryota</taxon>
        <taxon>Fungi</taxon>
        <taxon>Dikarya</taxon>
        <taxon>Ascomycota</taxon>
        <taxon>Pezizomycotina</taxon>
        <taxon>Dothideomycetes</taxon>
        <taxon>Dothideomycetidae</taxon>
        <taxon>Mycosphaerellales</taxon>
        <taxon>Mycosphaerellaceae</taxon>
        <taxon>Zymoseptoria</taxon>
    </lineage>
</organism>
<feature type="region of interest" description="Disordered" evidence="1">
    <location>
        <begin position="82"/>
        <end position="103"/>
    </location>
</feature>
<dbReference type="EMBL" id="LT853698">
    <property type="protein sequence ID" value="SMQ52159.1"/>
    <property type="molecule type" value="Genomic_DNA"/>
</dbReference>
<dbReference type="Pfam" id="PF24968">
    <property type="entry name" value="DUF7770"/>
    <property type="match status" value="1"/>
</dbReference>